<feature type="transmembrane region" description="Helical" evidence="2">
    <location>
        <begin position="332"/>
        <end position="352"/>
    </location>
</feature>
<feature type="transmembrane region" description="Helical" evidence="2">
    <location>
        <begin position="423"/>
        <end position="447"/>
    </location>
</feature>
<feature type="compositionally biased region" description="Basic and acidic residues" evidence="1">
    <location>
        <begin position="215"/>
        <end position="235"/>
    </location>
</feature>
<feature type="compositionally biased region" description="Polar residues" evidence="1">
    <location>
        <begin position="303"/>
        <end position="312"/>
    </location>
</feature>
<keyword evidence="2" id="KW-1133">Transmembrane helix</keyword>
<feature type="compositionally biased region" description="Low complexity" evidence="1">
    <location>
        <begin position="127"/>
        <end position="139"/>
    </location>
</feature>
<proteinExistence type="predicted"/>
<reference evidence="3 4" key="1">
    <citation type="submission" date="2014-02" db="EMBL/GenBank/DDBJ databases">
        <authorList>
            <person name="Sibley D."/>
            <person name="Venepally P."/>
            <person name="Karamycheva S."/>
            <person name="Hadjithomas M."/>
            <person name="Khan A."/>
            <person name="Brunk B."/>
            <person name="Roos D."/>
            <person name="Caler E."/>
            <person name="Lorenzi H."/>
        </authorList>
    </citation>
    <scope>NUCLEOTIDE SEQUENCE [LARGE SCALE GENOMIC DNA]</scope>
    <source>
        <strain evidence="3 4">GAB2-2007-GAL-DOM2</strain>
    </source>
</reference>
<keyword evidence="2 3" id="KW-0812">Transmembrane</keyword>
<feature type="region of interest" description="Disordered" evidence="1">
    <location>
        <begin position="107"/>
        <end position="139"/>
    </location>
</feature>
<organism evidence="3 4">
    <name type="scientific">Toxoplasma gondii GAB2-2007-GAL-DOM2</name>
    <dbReference type="NCBI Taxonomy" id="1130820"/>
    <lineage>
        <taxon>Eukaryota</taxon>
        <taxon>Sar</taxon>
        <taxon>Alveolata</taxon>
        <taxon>Apicomplexa</taxon>
        <taxon>Conoidasida</taxon>
        <taxon>Coccidia</taxon>
        <taxon>Eucoccidiorida</taxon>
        <taxon>Eimeriorina</taxon>
        <taxon>Sarcocystidae</taxon>
        <taxon>Toxoplasma</taxon>
    </lineage>
</organism>
<dbReference type="OrthoDB" id="10374748at2759"/>
<evidence type="ECO:0000313" key="3">
    <source>
        <dbReference type="EMBL" id="KFG46852.1"/>
    </source>
</evidence>
<feature type="transmembrane region" description="Helical" evidence="2">
    <location>
        <begin position="364"/>
        <end position="384"/>
    </location>
</feature>
<keyword evidence="2" id="KW-0472">Membrane</keyword>
<evidence type="ECO:0000313" key="4">
    <source>
        <dbReference type="Proteomes" id="UP000028837"/>
    </source>
</evidence>
<evidence type="ECO:0000256" key="2">
    <source>
        <dbReference type="SAM" id="Phobius"/>
    </source>
</evidence>
<dbReference type="EMBL" id="AHZU02000243">
    <property type="protein sequence ID" value="KFG46852.1"/>
    <property type="molecule type" value="Genomic_DNA"/>
</dbReference>
<feature type="transmembrane region" description="Helical" evidence="2">
    <location>
        <begin position="391"/>
        <end position="411"/>
    </location>
</feature>
<feature type="region of interest" description="Disordered" evidence="1">
    <location>
        <begin position="215"/>
        <end position="239"/>
    </location>
</feature>
<sequence>MDEKESLSGTRASTDTAGNSTSSESADEVETVATMATAADALSCVSPSPLPSVAAFQTAACPASPQRGALSASLAGRSAAADGSSFSLPKLISNRSEAHRARLQRGIGLATRSPERPVNHTTQVPVASSPSASARLPAAESLAHSPAVAGLEGSVRITASVPTPRRVVLETRQETQTPRGASNLECGNGSLCRSPTVYGLLASACDTSGVETRRLLETPDGARRPSQDSTDDREFSPCGGEGKQSFFGCGRKSQAALHLLEHGRDLEALAHRSCHSDDFDSDDDTLASRRDGRPSFRDVRSASAVQSRDQETPQRATWSLSKGIHATLLRRLAVIFTFVAVVSCWGVMDVWIAALTEEESVSELIYYGGLTGISVAMTIAVQICATPDNSLVFVLSAILSFLAAVGGWGFLNAVVFFAAGDSIVFQMFYFFCFFAVAVAFIVFYMCFVDPEYSIDVVGAVM</sequence>
<protein>
    <submittedName>
        <fullName evidence="3">Putative transmembrane protein</fullName>
    </submittedName>
</protein>
<feature type="compositionally biased region" description="Polar residues" evidence="1">
    <location>
        <begin position="7"/>
        <end position="24"/>
    </location>
</feature>
<accession>A0A086KR34</accession>
<feature type="region of interest" description="Disordered" evidence="1">
    <location>
        <begin position="274"/>
        <end position="312"/>
    </location>
</feature>
<dbReference type="Proteomes" id="UP000028837">
    <property type="component" value="Unassembled WGS sequence"/>
</dbReference>
<comment type="caution">
    <text evidence="3">The sequence shown here is derived from an EMBL/GenBank/DDBJ whole genome shotgun (WGS) entry which is preliminary data.</text>
</comment>
<name>A0A086KR34_TOXGO</name>
<dbReference type="AlphaFoldDB" id="A0A086KR34"/>
<evidence type="ECO:0000256" key="1">
    <source>
        <dbReference type="SAM" id="MobiDB-lite"/>
    </source>
</evidence>
<gene>
    <name evidence="3" type="ORF">TGDOM2_246750</name>
</gene>
<feature type="compositionally biased region" description="Basic and acidic residues" evidence="1">
    <location>
        <begin position="286"/>
        <end position="300"/>
    </location>
</feature>
<dbReference type="VEuPathDB" id="ToxoDB:TGDOM2_246750"/>
<feature type="region of interest" description="Disordered" evidence="1">
    <location>
        <begin position="1"/>
        <end position="29"/>
    </location>
</feature>